<name>A0A0G4GUQ2_9ALVE</name>
<evidence type="ECO:0000259" key="2">
    <source>
        <dbReference type="PROSITE" id="PS51886"/>
    </source>
</evidence>
<feature type="domain" description="TLDc" evidence="2">
    <location>
        <begin position="78"/>
        <end position="348"/>
    </location>
</feature>
<evidence type="ECO:0000313" key="3">
    <source>
        <dbReference type="EMBL" id="CEM34573.1"/>
    </source>
</evidence>
<reference evidence="3" key="1">
    <citation type="submission" date="2014-11" db="EMBL/GenBank/DDBJ databases">
        <authorList>
            <person name="Otto D Thomas"/>
            <person name="Naeem Raeece"/>
        </authorList>
    </citation>
    <scope>NUCLEOTIDE SEQUENCE</scope>
</reference>
<sequence>MPDPEKEDAPIEPAPKRLKREEGEDGGTEEKEEAKAASPSGSPDVKREESGVKRQDSAASGKTPENAAAEKEKQKPPSLYDASAILDLSPDLDRKTLAEWLGHSMRLKRLYRASVSGWEHEAFLRRCEDWPSTVVLAKASSGGQVFGGFSDKPWKRRHDFQGSESAFLFALSTQTPKEETKKEEGGGEEDGGGEEKGEGESPDAAAAAAAQKVKVEEGETSKEREEGEQTEKKEEESAAAAAAPPAAAAAAAAKKRGDSHSERCVPVRVPLNPLNSNTAICNRLDSLPAFGSAHDLFIAANANSNNLSYCMVGTTYKIPPAEKSSLPSPFLAGTFTFSLEELEVFAVLHKSEYFTFDTTRSFLENRRNQKLAAAAAASAAATPGSGLDTKVFIPSPAPTGSRSGVPPLLPILSVRPPPPTKEEEKG</sequence>
<dbReference type="VEuPathDB" id="CryptoDB:Cvel_23462"/>
<accession>A0A0G4GUQ2</accession>
<feature type="region of interest" description="Disordered" evidence="1">
    <location>
        <begin position="169"/>
        <end position="261"/>
    </location>
</feature>
<feature type="region of interest" description="Disordered" evidence="1">
    <location>
        <begin position="1"/>
        <end position="81"/>
    </location>
</feature>
<gene>
    <name evidence="3" type="ORF">Cvel_23462</name>
</gene>
<dbReference type="AlphaFoldDB" id="A0A0G4GUQ2"/>
<feature type="region of interest" description="Disordered" evidence="1">
    <location>
        <begin position="383"/>
        <end position="426"/>
    </location>
</feature>
<feature type="compositionally biased region" description="Basic and acidic residues" evidence="1">
    <location>
        <begin position="176"/>
        <end position="185"/>
    </location>
</feature>
<feature type="compositionally biased region" description="Basic and acidic residues" evidence="1">
    <location>
        <begin position="44"/>
        <end position="56"/>
    </location>
</feature>
<dbReference type="PROSITE" id="PS51886">
    <property type="entry name" value="TLDC"/>
    <property type="match status" value="1"/>
</dbReference>
<organism evidence="3">
    <name type="scientific">Chromera velia CCMP2878</name>
    <dbReference type="NCBI Taxonomy" id="1169474"/>
    <lineage>
        <taxon>Eukaryota</taxon>
        <taxon>Sar</taxon>
        <taxon>Alveolata</taxon>
        <taxon>Colpodellida</taxon>
        <taxon>Chromeraceae</taxon>
        <taxon>Chromera</taxon>
    </lineage>
</organism>
<dbReference type="Pfam" id="PF07534">
    <property type="entry name" value="TLD"/>
    <property type="match status" value="1"/>
</dbReference>
<proteinExistence type="predicted"/>
<dbReference type="PANTHER" id="PTHR23354">
    <property type="entry name" value="NUCLEOLAR PROTEIN 7/ESTROGEN RECEPTOR COACTIVATOR-RELATED"/>
    <property type="match status" value="1"/>
</dbReference>
<dbReference type="EMBL" id="CDMZ01001570">
    <property type="protein sequence ID" value="CEM34573.1"/>
    <property type="molecule type" value="Genomic_DNA"/>
</dbReference>
<protein>
    <recommendedName>
        <fullName evidence="2">TLDc domain-containing protein</fullName>
    </recommendedName>
</protein>
<feature type="compositionally biased region" description="Basic and acidic residues" evidence="1">
    <location>
        <begin position="213"/>
        <end position="236"/>
    </location>
</feature>
<dbReference type="InterPro" id="IPR006571">
    <property type="entry name" value="TLDc_dom"/>
</dbReference>
<feature type="compositionally biased region" description="Low complexity" evidence="1">
    <location>
        <begin position="238"/>
        <end position="252"/>
    </location>
</feature>
<evidence type="ECO:0000256" key="1">
    <source>
        <dbReference type="SAM" id="MobiDB-lite"/>
    </source>
</evidence>
<dbReference type="SMART" id="SM00584">
    <property type="entry name" value="TLDc"/>
    <property type="match status" value="1"/>
</dbReference>